<name>A0A2S1R8C8_9ACTN</name>
<dbReference type="RefSeq" id="WP_108847770.1">
    <property type="nucleotide sequence ID" value="NZ_CP015449.1"/>
</dbReference>
<dbReference type="OrthoDB" id="6397886at2"/>
<organism evidence="1 2">
    <name type="scientific">Dietzia lutea</name>
    <dbReference type="NCBI Taxonomy" id="546160"/>
    <lineage>
        <taxon>Bacteria</taxon>
        <taxon>Bacillati</taxon>
        <taxon>Actinomycetota</taxon>
        <taxon>Actinomycetes</taxon>
        <taxon>Mycobacteriales</taxon>
        <taxon>Dietziaceae</taxon>
        <taxon>Dietzia</taxon>
    </lineage>
</organism>
<dbReference type="EMBL" id="CP015449">
    <property type="protein sequence ID" value="AWH92533.1"/>
    <property type="molecule type" value="Genomic_DNA"/>
</dbReference>
<sequence length="182" mass="19810">MTAENRHSADDLATAFTVLSEFLGSANLTTQLAQAESELVQTTADDSGGVAAQYGFTQELLDATLLIRSKVGRLNDVVHATTIALALPHILEPDERVVNRPSLGAGNDPTRPYDLETDRRIAEFKVAQWKGADTMRKRGVVADLVHLTLDDSGRRAQLYIVGEVPSRFLACSTSTVTWMLGR</sequence>
<keyword evidence="2" id="KW-1185">Reference proteome</keyword>
<evidence type="ECO:0000313" key="1">
    <source>
        <dbReference type="EMBL" id="AWH92533.1"/>
    </source>
</evidence>
<accession>A0A2S1R8C8</accession>
<dbReference type="AlphaFoldDB" id="A0A2S1R8C8"/>
<dbReference type="Proteomes" id="UP000244928">
    <property type="component" value="Chromosome"/>
</dbReference>
<gene>
    <name evidence="1" type="ORF">A6035_10565</name>
</gene>
<protein>
    <submittedName>
        <fullName evidence="1">Uncharacterized protein</fullName>
    </submittedName>
</protein>
<dbReference type="KEGG" id="dlu:A6035_10565"/>
<evidence type="ECO:0000313" key="2">
    <source>
        <dbReference type="Proteomes" id="UP000244928"/>
    </source>
</evidence>
<reference evidence="1 2" key="1">
    <citation type="submission" date="2016-04" db="EMBL/GenBank/DDBJ databases">
        <title>Complete genome sequence of Dietzia lutea YIM 80766T, a strain isolated from desert soil in Egypt.</title>
        <authorList>
            <person name="Zhao J."/>
            <person name="Hu B."/>
            <person name="Geng S."/>
            <person name="Nie Y."/>
            <person name="Tang Y."/>
        </authorList>
    </citation>
    <scope>NUCLEOTIDE SEQUENCE [LARGE SCALE GENOMIC DNA]</scope>
    <source>
        <strain evidence="1 2">YIM 80766</strain>
    </source>
</reference>
<proteinExistence type="predicted"/>